<dbReference type="RefSeq" id="WP_203776011.1">
    <property type="nucleotide sequence ID" value="NZ_BAAABO010000064.1"/>
</dbReference>
<dbReference type="Pfam" id="PF14062">
    <property type="entry name" value="DUF4253"/>
    <property type="match status" value="1"/>
</dbReference>
<proteinExistence type="predicted"/>
<comment type="caution">
    <text evidence="2">The sequence shown here is derived from an EMBL/GenBank/DDBJ whole genome shotgun (WGS) entry which is preliminary data.</text>
</comment>
<name>A0ABQ3YI63_9ACTN</name>
<protein>
    <recommendedName>
        <fullName evidence="1">DUF4253 domain-containing protein</fullName>
    </recommendedName>
</protein>
<reference evidence="2 3" key="1">
    <citation type="submission" date="2021-01" db="EMBL/GenBank/DDBJ databases">
        <title>Whole genome shotgun sequence of Actinoplanes deccanensis NBRC 13994.</title>
        <authorList>
            <person name="Komaki H."/>
            <person name="Tamura T."/>
        </authorList>
    </citation>
    <scope>NUCLEOTIDE SEQUENCE [LARGE SCALE GENOMIC DNA]</scope>
    <source>
        <strain evidence="2 3">NBRC 13994</strain>
    </source>
</reference>
<organism evidence="2 3">
    <name type="scientific">Paractinoplanes deccanensis</name>
    <dbReference type="NCBI Taxonomy" id="113561"/>
    <lineage>
        <taxon>Bacteria</taxon>
        <taxon>Bacillati</taxon>
        <taxon>Actinomycetota</taxon>
        <taxon>Actinomycetes</taxon>
        <taxon>Micromonosporales</taxon>
        <taxon>Micromonosporaceae</taxon>
        <taxon>Paractinoplanes</taxon>
    </lineage>
</organism>
<evidence type="ECO:0000259" key="1">
    <source>
        <dbReference type="Pfam" id="PF14062"/>
    </source>
</evidence>
<dbReference type="InterPro" id="IPR025349">
    <property type="entry name" value="DUF4253"/>
</dbReference>
<accession>A0ABQ3YI63</accession>
<gene>
    <name evidence="2" type="ORF">Ade02nite_82560</name>
</gene>
<evidence type="ECO:0000313" key="2">
    <source>
        <dbReference type="EMBL" id="GID79615.1"/>
    </source>
</evidence>
<dbReference type="EMBL" id="BOMI01000174">
    <property type="protein sequence ID" value="GID79615.1"/>
    <property type="molecule type" value="Genomic_DNA"/>
</dbReference>
<feature type="domain" description="DUF4253" evidence="1">
    <location>
        <begin position="21"/>
        <end position="103"/>
    </location>
</feature>
<keyword evidence="3" id="KW-1185">Reference proteome</keyword>
<dbReference type="Proteomes" id="UP000609879">
    <property type="component" value="Unassembled WGS sequence"/>
</dbReference>
<evidence type="ECO:0000313" key="3">
    <source>
        <dbReference type="Proteomes" id="UP000609879"/>
    </source>
</evidence>
<sequence length="103" mass="11513">MFGVNSHRPKNELTIRWPVGRAAELSAALRSWKKRFGAVVIGAGFAELHLSIAAPPTTIELAVNVAAEHFAFCPDNIWQGHSPNLTAYAERLLDTPLWSFWWD</sequence>